<dbReference type="KEGG" id="mpsc:MPSYJ_49960"/>
<evidence type="ECO:0000313" key="2">
    <source>
        <dbReference type="Proteomes" id="UP000466514"/>
    </source>
</evidence>
<dbReference type="AlphaFoldDB" id="A0A7I7MHA1"/>
<keyword evidence="2" id="KW-1185">Reference proteome</keyword>
<protein>
    <submittedName>
        <fullName evidence="1">Uncharacterized protein</fullName>
    </submittedName>
</protein>
<proteinExistence type="predicted"/>
<evidence type="ECO:0000313" key="1">
    <source>
        <dbReference type="EMBL" id="BBX71535.1"/>
    </source>
</evidence>
<name>A0A7I7MHA1_9MYCO</name>
<organism evidence="1 2">
    <name type="scientific">Mycolicibacterium psychrotolerans</name>
    <dbReference type="NCBI Taxonomy" id="216929"/>
    <lineage>
        <taxon>Bacteria</taxon>
        <taxon>Bacillati</taxon>
        <taxon>Actinomycetota</taxon>
        <taxon>Actinomycetes</taxon>
        <taxon>Mycobacteriales</taxon>
        <taxon>Mycobacteriaceae</taxon>
        <taxon>Mycolicibacterium</taxon>
    </lineage>
</organism>
<gene>
    <name evidence="1" type="ORF">MPSYJ_49960</name>
</gene>
<dbReference type="Gene3D" id="3.40.50.2300">
    <property type="match status" value="1"/>
</dbReference>
<accession>A0A7I7MHA1</accession>
<reference evidence="1 2" key="1">
    <citation type="journal article" date="2019" name="Emerg. Microbes Infect.">
        <title>Comprehensive subspecies identification of 175 nontuberculous mycobacteria species based on 7547 genomic profiles.</title>
        <authorList>
            <person name="Matsumoto Y."/>
            <person name="Kinjo T."/>
            <person name="Motooka D."/>
            <person name="Nabeya D."/>
            <person name="Jung N."/>
            <person name="Uechi K."/>
            <person name="Horii T."/>
            <person name="Iida T."/>
            <person name="Fujita J."/>
            <person name="Nakamura S."/>
        </authorList>
    </citation>
    <scope>NUCLEOTIDE SEQUENCE [LARGE SCALE GENOMIC DNA]</scope>
    <source>
        <strain evidence="1 2">JCM 13323</strain>
    </source>
</reference>
<dbReference type="EMBL" id="AP022574">
    <property type="protein sequence ID" value="BBX71535.1"/>
    <property type="molecule type" value="Genomic_DNA"/>
</dbReference>
<sequence length="90" mass="9803">MTKQHREAVLEIAPQKLHRTFTLAEAAQIALLTNARTVEDLSNGRAFIPAEQVPDIMDPIGRARSVFDAVGAKIAELLPPVLDVCERSLG</sequence>
<dbReference type="Proteomes" id="UP000466514">
    <property type="component" value="Chromosome"/>
</dbReference>